<dbReference type="PANTHER" id="PTHR47505:SF1">
    <property type="entry name" value="DNA UTILIZATION PROTEIN YHGH"/>
    <property type="match status" value="1"/>
</dbReference>
<feature type="domain" description="Phosphoribosyltransferase" evidence="3">
    <location>
        <begin position="234"/>
        <end position="280"/>
    </location>
</feature>
<accession>A0ABS1K0P7</accession>
<evidence type="ECO:0000259" key="3">
    <source>
        <dbReference type="Pfam" id="PF00156"/>
    </source>
</evidence>
<gene>
    <name evidence="4" type="ORF">JJE72_05115</name>
</gene>
<evidence type="ECO:0000256" key="1">
    <source>
        <dbReference type="ARBA" id="ARBA00008007"/>
    </source>
</evidence>
<sequence>MGTRRGRSRADEVVEVVHAGRHAGTTHRGWARLVDGLLAAARELLGLIVPVECAGCGHPDVQLCPACTRRLRALTARPERVERHAPALVEVSGQPLLPAVSAGPYRGQLSLALLAFKRHGSGALAAELAAGLARALQIAAGRHGAGVVLVTVPTSQAAYLRRGFDPLRVLMVRVRREGRLPPGSRWSEALRPRRRRLHERAAGRLAAVGSGTGSQKGLGRSQRRARVAGSLEAKPRAALDGRRCLIIDDVLTTGATAREAARALEAGGAVVLGVITLAYVPLPDAGESGSAGYAPSGHAGSGTNGG</sequence>
<dbReference type="PANTHER" id="PTHR47505">
    <property type="entry name" value="DNA UTILIZATION PROTEIN YHGH"/>
    <property type="match status" value="1"/>
</dbReference>
<dbReference type="CDD" id="cd06223">
    <property type="entry name" value="PRTases_typeI"/>
    <property type="match status" value="1"/>
</dbReference>
<dbReference type="InterPro" id="IPR051910">
    <property type="entry name" value="ComF/GntX_DNA_util-trans"/>
</dbReference>
<keyword evidence="5" id="KW-1185">Reference proteome</keyword>
<dbReference type="Proteomes" id="UP000639051">
    <property type="component" value="Unassembled WGS sequence"/>
</dbReference>
<dbReference type="Gene3D" id="3.40.50.2020">
    <property type="match status" value="1"/>
</dbReference>
<reference evidence="4 5" key="1">
    <citation type="submission" date="2021-01" db="EMBL/GenBank/DDBJ databases">
        <title>Genome public.</title>
        <authorList>
            <person name="Liu C."/>
            <person name="Sun Q."/>
        </authorList>
    </citation>
    <scope>NUCLEOTIDE SEQUENCE [LARGE SCALE GENOMIC DNA]</scope>
    <source>
        <strain evidence="4 5">JC656</strain>
    </source>
</reference>
<proteinExistence type="inferred from homology"/>
<dbReference type="InterPro" id="IPR029057">
    <property type="entry name" value="PRTase-like"/>
</dbReference>
<dbReference type="InterPro" id="IPR000836">
    <property type="entry name" value="PRTase_dom"/>
</dbReference>
<dbReference type="EMBL" id="JAERRC010000012">
    <property type="protein sequence ID" value="MBL0704887.1"/>
    <property type="molecule type" value="Genomic_DNA"/>
</dbReference>
<evidence type="ECO:0000313" key="4">
    <source>
        <dbReference type="EMBL" id="MBL0704887.1"/>
    </source>
</evidence>
<organism evidence="4 5">
    <name type="scientific">Sinomonas cellulolyticus</name>
    <dbReference type="NCBI Taxonomy" id="2801916"/>
    <lineage>
        <taxon>Bacteria</taxon>
        <taxon>Bacillati</taxon>
        <taxon>Actinomycetota</taxon>
        <taxon>Actinomycetes</taxon>
        <taxon>Micrococcales</taxon>
        <taxon>Micrococcaceae</taxon>
        <taxon>Sinomonas</taxon>
    </lineage>
</organism>
<protein>
    <submittedName>
        <fullName evidence="4">ComF family protein</fullName>
    </submittedName>
</protein>
<dbReference type="SUPFAM" id="SSF53271">
    <property type="entry name" value="PRTase-like"/>
    <property type="match status" value="1"/>
</dbReference>
<dbReference type="RefSeq" id="WP_189693269.1">
    <property type="nucleotide sequence ID" value="NZ_BNCM01000004.1"/>
</dbReference>
<dbReference type="Pfam" id="PF00156">
    <property type="entry name" value="Pribosyltran"/>
    <property type="match status" value="1"/>
</dbReference>
<feature type="region of interest" description="Disordered" evidence="2">
    <location>
        <begin position="206"/>
        <end position="230"/>
    </location>
</feature>
<name>A0ABS1K0P7_9MICC</name>
<evidence type="ECO:0000313" key="5">
    <source>
        <dbReference type="Proteomes" id="UP000639051"/>
    </source>
</evidence>
<evidence type="ECO:0000256" key="2">
    <source>
        <dbReference type="SAM" id="MobiDB-lite"/>
    </source>
</evidence>
<comment type="caution">
    <text evidence="4">The sequence shown here is derived from an EMBL/GenBank/DDBJ whole genome shotgun (WGS) entry which is preliminary data.</text>
</comment>
<comment type="similarity">
    <text evidence="1">Belongs to the ComF/GntX family.</text>
</comment>